<dbReference type="InterPro" id="IPR000944">
    <property type="entry name" value="Tscrpt_reg_Rrf2"/>
</dbReference>
<proteinExistence type="predicted"/>
<organism evidence="1 2">
    <name type="scientific">Anaeromassilibacillus senegalensis</name>
    <dbReference type="NCBI Taxonomy" id="1673717"/>
    <lineage>
        <taxon>Bacteria</taxon>
        <taxon>Bacillati</taxon>
        <taxon>Bacillota</taxon>
        <taxon>Clostridia</taxon>
        <taxon>Eubacteriales</taxon>
        <taxon>Acutalibacteraceae</taxon>
        <taxon>Anaeromassilibacillus</taxon>
    </lineage>
</organism>
<comment type="caution">
    <text evidence="1">The sequence shown here is derived from an EMBL/GenBank/DDBJ whole genome shotgun (WGS) entry which is preliminary data.</text>
</comment>
<dbReference type="Proteomes" id="UP001298681">
    <property type="component" value="Unassembled WGS sequence"/>
</dbReference>
<gene>
    <name evidence="1" type="ORF">L0P57_02060</name>
</gene>
<dbReference type="NCBIfam" id="TIGR00738">
    <property type="entry name" value="rrf2_super"/>
    <property type="match status" value="1"/>
</dbReference>
<dbReference type="RefSeq" id="WP_087229136.1">
    <property type="nucleotide sequence ID" value="NZ_JAKNHQ010000002.1"/>
</dbReference>
<dbReference type="Pfam" id="PF02082">
    <property type="entry name" value="Rrf2"/>
    <property type="match status" value="1"/>
</dbReference>
<evidence type="ECO:0000313" key="2">
    <source>
        <dbReference type="Proteomes" id="UP001298681"/>
    </source>
</evidence>
<evidence type="ECO:0000313" key="1">
    <source>
        <dbReference type="EMBL" id="MCG4609729.1"/>
    </source>
</evidence>
<dbReference type="PROSITE" id="PS51197">
    <property type="entry name" value="HTH_RRF2_2"/>
    <property type="match status" value="1"/>
</dbReference>
<dbReference type="Gene3D" id="1.10.10.10">
    <property type="entry name" value="Winged helix-like DNA-binding domain superfamily/Winged helix DNA-binding domain"/>
    <property type="match status" value="1"/>
</dbReference>
<dbReference type="EMBL" id="JAKNHQ010000002">
    <property type="protein sequence ID" value="MCG4609729.1"/>
    <property type="molecule type" value="Genomic_DNA"/>
</dbReference>
<keyword evidence="2" id="KW-1185">Reference proteome</keyword>
<dbReference type="SUPFAM" id="SSF46785">
    <property type="entry name" value="Winged helix' DNA-binding domain"/>
    <property type="match status" value="1"/>
</dbReference>
<protein>
    <submittedName>
        <fullName evidence="1">Rrf2 family transcriptional regulator</fullName>
    </submittedName>
</protein>
<dbReference type="InterPro" id="IPR036390">
    <property type="entry name" value="WH_DNA-bd_sf"/>
</dbReference>
<dbReference type="PANTHER" id="PTHR33221:SF2">
    <property type="entry name" value="TRANSCRIPTIONAL REGULATOR"/>
    <property type="match status" value="1"/>
</dbReference>
<reference evidence="1 2" key="1">
    <citation type="submission" date="2022-01" db="EMBL/GenBank/DDBJ databases">
        <title>Collection of gut derived symbiotic bacterial strains cultured from healthy donors.</title>
        <authorList>
            <person name="Lin H."/>
            <person name="Kohout C."/>
            <person name="Waligurski E."/>
            <person name="Pamer E.G."/>
        </authorList>
    </citation>
    <scope>NUCLEOTIDE SEQUENCE [LARGE SCALE GENOMIC DNA]</scope>
    <source>
        <strain evidence="1 2">DFI.7.58</strain>
    </source>
</reference>
<accession>A0ABS9MG05</accession>
<dbReference type="InterPro" id="IPR036388">
    <property type="entry name" value="WH-like_DNA-bd_sf"/>
</dbReference>
<sequence>MHMTLEADYAVRIVEFLAAANQKVDARTISEETHVPLRFALKILRKLVADDIMISYKGAHGGYMLAHPAGEITLRRVIESVEGPYMISRCQQGEYACTHTASCRFHEIYNEISEIVRQKLDSYTFADVSGAGHPSSTEKS</sequence>
<dbReference type="PANTHER" id="PTHR33221">
    <property type="entry name" value="WINGED HELIX-TURN-HELIX TRANSCRIPTIONAL REGULATOR, RRF2 FAMILY"/>
    <property type="match status" value="1"/>
</dbReference>
<name>A0ABS9MG05_9FIRM</name>